<protein>
    <submittedName>
        <fullName evidence="12">ABC transporter ATP-binding protein</fullName>
    </submittedName>
</protein>
<keyword evidence="2" id="KW-0813">Transport</keyword>
<evidence type="ECO:0000313" key="13">
    <source>
        <dbReference type="Proteomes" id="UP000515913"/>
    </source>
</evidence>
<dbReference type="InterPro" id="IPR017871">
    <property type="entry name" value="ABC_transporter-like_CS"/>
</dbReference>
<organism evidence="12 13">
    <name type="scientific">Fusobacterium hominis</name>
    <dbReference type="NCBI Taxonomy" id="2764326"/>
    <lineage>
        <taxon>Bacteria</taxon>
        <taxon>Fusobacteriati</taxon>
        <taxon>Fusobacteriota</taxon>
        <taxon>Fusobacteriia</taxon>
        <taxon>Fusobacteriales</taxon>
        <taxon>Fusobacteriaceae</taxon>
        <taxon>Fusobacterium</taxon>
    </lineage>
</organism>
<evidence type="ECO:0000256" key="1">
    <source>
        <dbReference type="ARBA" id="ARBA00004651"/>
    </source>
</evidence>
<keyword evidence="3" id="KW-1003">Cell membrane</keyword>
<evidence type="ECO:0000313" key="12">
    <source>
        <dbReference type="EMBL" id="QNM15357.1"/>
    </source>
</evidence>
<feature type="transmembrane region" description="Helical" evidence="9">
    <location>
        <begin position="12"/>
        <end position="37"/>
    </location>
</feature>
<reference evidence="12 13" key="1">
    <citation type="submission" date="2020-08" db="EMBL/GenBank/DDBJ databases">
        <authorList>
            <person name="Liu C."/>
            <person name="Sun Q."/>
        </authorList>
    </citation>
    <scope>NUCLEOTIDE SEQUENCE [LARGE SCALE GENOMIC DNA]</scope>
    <source>
        <strain evidence="12 13">NSJ-57</strain>
    </source>
</reference>
<evidence type="ECO:0000256" key="9">
    <source>
        <dbReference type="SAM" id="Phobius"/>
    </source>
</evidence>
<evidence type="ECO:0000256" key="3">
    <source>
        <dbReference type="ARBA" id="ARBA00022475"/>
    </source>
</evidence>
<keyword evidence="4 9" id="KW-0812">Transmembrane</keyword>
<gene>
    <name evidence="12" type="ORF">H9Q81_00515</name>
</gene>
<dbReference type="InterPro" id="IPR027417">
    <property type="entry name" value="P-loop_NTPase"/>
</dbReference>
<accession>A0A7G9GX25</accession>
<dbReference type="InterPro" id="IPR003439">
    <property type="entry name" value="ABC_transporter-like_ATP-bd"/>
</dbReference>
<dbReference type="InterPro" id="IPR011527">
    <property type="entry name" value="ABC1_TM_dom"/>
</dbReference>
<evidence type="ECO:0000256" key="7">
    <source>
        <dbReference type="ARBA" id="ARBA00022989"/>
    </source>
</evidence>
<evidence type="ECO:0000256" key="6">
    <source>
        <dbReference type="ARBA" id="ARBA00022840"/>
    </source>
</evidence>
<evidence type="ECO:0000256" key="5">
    <source>
        <dbReference type="ARBA" id="ARBA00022741"/>
    </source>
</evidence>
<dbReference type="CDD" id="cd18548">
    <property type="entry name" value="ABC_6TM_Tm287_like"/>
    <property type="match status" value="1"/>
</dbReference>
<evidence type="ECO:0000256" key="8">
    <source>
        <dbReference type="ARBA" id="ARBA00023136"/>
    </source>
</evidence>
<dbReference type="SMART" id="SM00382">
    <property type="entry name" value="AAA"/>
    <property type="match status" value="1"/>
</dbReference>
<keyword evidence="6 12" id="KW-0067">ATP-binding</keyword>
<dbReference type="AlphaFoldDB" id="A0A7G9GX25"/>
<dbReference type="EMBL" id="CP060637">
    <property type="protein sequence ID" value="QNM15357.1"/>
    <property type="molecule type" value="Genomic_DNA"/>
</dbReference>
<keyword evidence="8 9" id="KW-0472">Membrane</keyword>
<evidence type="ECO:0000259" key="10">
    <source>
        <dbReference type="PROSITE" id="PS50893"/>
    </source>
</evidence>
<dbReference type="GO" id="GO:0005524">
    <property type="term" value="F:ATP binding"/>
    <property type="evidence" value="ECO:0007669"/>
    <property type="project" value="UniProtKB-KW"/>
</dbReference>
<dbReference type="InterPro" id="IPR039421">
    <property type="entry name" value="Type_1_exporter"/>
</dbReference>
<dbReference type="GO" id="GO:0015421">
    <property type="term" value="F:ABC-type oligopeptide transporter activity"/>
    <property type="evidence" value="ECO:0007669"/>
    <property type="project" value="TreeGrafter"/>
</dbReference>
<dbReference type="KEGG" id="fho:H9Q81_00515"/>
<dbReference type="Pfam" id="PF00005">
    <property type="entry name" value="ABC_tran"/>
    <property type="match status" value="1"/>
</dbReference>
<dbReference type="GO" id="GO:0016887">
    <property type="term" value="F:ATP hydrolysis activity"/>
    <property type="evidence" value="ECO:0007669"/>
    <property type="project" value="InterPro"/>
</dbReference>
<dbReference type="PANTHER" id="PTHR43394:SF1">
    <property type="entry name" value="ATP-BINDING CASSETTE SUB-FAMILY B MEMBER 10, MITOCHONDRIAL"/>
    <property type="match status" value="1"/>
</dbReference>
<name>A0A7G9GX25_9FUSO</name>
<evidence type="ECO:0000256" key="4">
    <source>
        <dbReference type="ARBA" id="ARBA00022692"/>
    </source>
</evidence>
<sequence>MFKYFKPYLGKGFLAALFKMGEAFADLSLPLIMAKIIDTGVLNKDFDYILKMGSKMIGIAAIGYCCAILCNYFSCRASQEFGANLRDSIFTKIQHFSFNQLNKYSQASLITRITKDVDQITNMFLMCVRMVLRGLTTGIGAVIMAVIINPFLSIIFLVIAPLIIFLTTFYVKKSFKLYATVQKKIDGLTLILRENLSGLKVIKALSKEKVEEERFSEKSDDLQEKTIEADSLMLSKLPFITLIMNIGVVAVLWFGGLRVHYGKLQVGEVVAFINYLNMTLFSMNALSFLFTLYSRTSISYQRVKEIVDEKIEVVKECREIDENSKNIIEFDNVYFAYNGSDKYILENINLKIKRGEHIGIIGGIGSGKSTLVSLIPRFYDVSKGSIKVDGVDIRSYCGDQLRKKIGIVLQKTFLFSQSVKENIKWGDQKASEDEIKKVCEIAQGADFIDKLPQAYDTDVTKGGNNFSGGQKQRISIARTLLKKPEILIFDDSFSALDFITEYKLMKGLKDYMEKVTTITISPKISSLIRMDRIIVMDNGKIAGFDSHENLIKSCSVYKEICESQEICITGECYDEK</sequence>
<dbReference type="InterPro" id="IPR036640">
    <property type="entry name" value="ABC1_TM_sf"/>
</dbReference>
<evidence type="ECO:0000256" key="2">
    <source>
        <dbReference type="ARBA" id="ARBA00022448"/>
    </source>
</evidence>
<dbReference type="FunFam" id="3.40.50.300:FF:000221">
    <property type="entry name" value="Multidrug ABC transporter ATP-binding protein"/>
    <property type="match status" value="1"/>
</dbReference>
<feature type="transmembrane region" description="Helical" evidence="9">
    <location>
        <begin position="237"/>
        <end position="255"/>
    </location>
</feature>
<dbReference type="SUPFAM" id="SSF52540">
    <property type="entry name" value="P-loop containing nucleoside triphosphate hydrolases"/>
    <property type="match status" value="1"/>
</dbReference>
<dbReference type="PANTHER" id="PTHR43394">
    <property type="entry name" value="ATP-DEPENDENT PERMEASE MDL1, MITOCHONDRIAL"/>
    <property type="match status" value="1"/>
</dbReference>
<feature type="transmembrane region" description="Helical" evidence="9">
    <location>
        <begin position="130"/>
        <end position="148"/>
    </location>
</feature>
<feature type="domain" description="ABC transmembrane type-1" evidence="11">
    <location>
        <begin position="13"/>
        <end position="295"/>
    </location>
</feature>
<dbReference type="SUPFAM" id="SSF90123">
    <property type="entry name" value="ABC transporter transmembrane region"/>
    <property type="match status" value="1"/>
</dbReference>
<feature type="transmembrane region" description="Helical" evidence="9">
    <location>
        <begin position="154"/>
        <end position="171"/>
    </location>
</feature>
<keyword evidence="5" id="KW-0547">Nucleotide-binding</keyword>
<dbReference type="RefSeq" id="WP_187422913.1">
    <property type="nucleotide sequence ID" value="NZ_CP060637.1"/>
</dbReference>
<dbReference type="GO" id="GO:0005886">
    <property type="term" value="C:plasma membrane"/>
    <property type="evidence" value="ECO:0007669"/>
    <property type="project" value="UniProtKB-SubCell"/>
</dbReference>
<dbReference type="PROSITE" id="PS50893">
    <property type="entry name" value="ABC_TRANSPORTER_2"/>
    <property type="match status" value="1"/>
</dbReference>
<dbReference type="Gene3D" id="3.40.50.300">
    <property type="entry name" value="P-loop containing nucleotide triphosphate hydrolases"/>
    <property type="match status" value="1"/>
</dbReference>
<dbReference type="PROSITE" id="PS50929">
    <property type="entry name" value="ABC_TM1F"/>
    <property type="match status" value="1"/>
</dbReference>
<evidence type="ECO:0000259" key="11">
    <source>
        <dbReference type="PROSITE" id="PS50929"/>
    </source>
</evidence>
<feature type="transmembrane region" description="Helical" evidence="9">
    <location>
        <begin position="57"/>
        <end position="75"/>
    </location>
</feature>
<feature type="transmembrane region" description="Helical" evidence="9">
    <location>
        <begin position="275"/>
        <end position="294"/>
    </location>
</feature>
<dbReference type="Proteomes" id="UP000515913">
    <property type="component" value="Chromosome"/>
</dbReference>
<dbReference type="Gene3D" id="1.20.1560.10">
    <property type="entry name" value="ABC transporter type 1, transmembrane domain"/>
    <property type="match status" value="1"/>
</dbReference>
<keyword evidence="13" id="KW-1185">Reference proteome</keyword>
<feature type="domain" description="ABC transporter" evidence="10">
    <location>
        <begin position="328"/>
        <end position="563"/>
    </location>
</feature>
<proteinExistence type="predicted"/>
<dbReference type="InterPro" id="IPR003593">
    <property type="entry name" value="AAA+_ATPase"/>
</dbReference>
<comment type="subcellular location">
    <subcellularLocation>
        <location evidence="1">Cell membrane</location>
        <topology evidence="1">Multi-pass membrane protein</topology>
    </subcellularLocation>
</comment>
<keyword evidence="7 9" id="KW-1133">Transmembrane helix</keyword>
<dbReference type="PROSITE" id="PS00211">
    <property type="entry name" value="ABC_TRANSPORTER_1"/>
    <property type="match status" value="1"/>
</dbReference>
<dbReference type="Pfam" id="PF00664">
    <property type="entry name" value="ABC_membrane"/>
    <property type="match status" value="1"/>
</dbReference>